<dbReference type="Gene3D" id="3.90.230.10">
    <property type="entry name" value="Creatinase/methionine aminopeptidase superfamily"/>
    <property type="match status" value="1"/>
</dbReference>
<keyword evidence="3" id="KW-0378">Hydrolase</keyword>
<dbReference type="InterPro" id="IPR036005">
    <property type="entry name" value="Creatinase/aminopeptidase-like"/>
</dbReference>
<dbReference type="InterPro" id="IPR050659">
    <property type="entry name" value="Peptidase_M24B"/>
</dbReference>
<dbReference type="AlphaFoldDB" id="A0A0C9Q7E3"/>
<name>A0A0C9Q7E3_LACPA</name>
<dbReference type="Pfam" id="PF00557">
    <property type="entry name" value="Peptidase_M24"/>
    <property type="match status" value="1"/>
</dbReference>
<keyword evidence="3" id="KW-0031">Aminopeptidase</keyword>
<evidence type="ECO:0000313" key="4">
    <source>
        <dbReference type="Proteomes" id="UP000032552"/>
    </source>
</evidence>
<dbReference type="InterPro" id="IPR029149">
    <property type="entry name" value="Creatin/AminoP/Spt16_N"/>
</dbReference>
<dbReference type="GO" id="GO:0004177">
    <property type="term" value="F:aminopeptidase activity"/>
    <property type="evidence" value="ECO:0007669"/>
    <property type="project" value="UniProtKB-KW"/>
</dbReference>
<dbReference type="EMBL" id="BAYM01000014">
    <property type="protein sequence ID" value="GAN35732.1"/>
    <property type="molecule type" value="Genomic_DNA"/>
</dbReference>
<dbReference type="Pfam" id="PF01321">
    <property type="entry name" value="Creatinase_N"/>
    <property type="match status" value="1"/>
</dbReference>
<evidence type="ECO:0000313" key="3">
    <source>
        <dbReference type="EMBL" id="GAN35732.1"/>
    </source>
</evidence>
<dbReference type="PANTHER" id="PTHR46112:SF3">
    <property type="entry name" value="AMINOPEPTIDASE YPDF"/>
    <property type="match status" value="1"/>
</dbReference>
<feature type="domain" description="Peptidase M24" evidence="1">
    <location>
        <begin position="134"/>
        <end position="335"/>
    </location>
</feature>
<dbReference type="InterPro" id="IPR000994">
    <property type="entry name" value="Pept_M24"/>
</dbReference>
<dbReference type="SUPFAM" id="SSF55920">
    <property type="entry name" value="Creatinase/aminopeptidase"/>
    <property type="match status" value="1"/>
</dbReference>
<dbReference type="Gene3D" id="3.40.350.10">
    <property type="entry name" value="Creatinase/prolidase N-terminal domain"/>
    <property type="match status" value="1"/>
</dbReference>
<dbReference type="PANTHER" id="PTHR46112">
    <property type="entry name" value="AMINOPEPTIDASE"/>
    <property type="match status" value="1"/>
</dbReference>
<dbReference type="RefSeq" id="WP_003573373.1">
    <property type="nucleotide sequence ID" value="NZ_BAYM01000014.1"/>
</dbReference>
<reference evidence="4" key="1">
    <citation type="submission" date="2014-05" db="EMBL/GenBank/DDBJ databases">
        <title>Whole genome sequencing of Lactobacillus casei NRIC0644.</title>
        <authorList>
            <person name="Atarashi H."/>
            <person name="Yoshida Y."/>
            <person name="Fujimura S."/>
            <person name="Tanaka N."/>
            <person name="Shiwa Y."/>
            <person name="Yoshikawa H."/>
            <person name="Okada S."/>
            <person name="Nakagawa J."/>
        </authorList>
    </citation>
    <scope>NUCLEOTIDE SEQUENCE [LARGE SCALE GENOMIC DNA]</scope>
    <source>
        <strain evidence="4">NRIC0644</strain>
    </source>
</reference>
<gene>
    <name evidence="3" type="ORF">LC0644_0321</name>
</gene>
<protein>
    <submittedName>
        <fullName evidence="3">Aminopeptidase ypdF</fullName>
    </submittedName>
</protein>
<dbReference type="InterPro" id="IPR000587">
    <property type="entry name" value="Creatinase_N"/>
</dbReference>
<evidence type="ECO:0000259" key="1">
    <source>
        <dbReference type="Pfam" id="PF00557"/>
    </source>
</evidence>
<accession>A0A0C9Q7E3</accession>
<organism evidence="3 4">
    <name type="scientific">Lacticaseibacillus paracasei NRIC 0644</name>
    <dbReference type="NCBI Taxonomy" id="1435038"/>
    <lineage>
        <taxon>Bacteria</taxon>
        <taxon>Bacillati</taxon>
        <taxon>Bacillota</taxon>
        <taxon>Bacilli</taxon>
        <taxon>Lactobacillales</taxon>
        <taxon>Lactobacillaceae</taxon>
        <taxon>Lacticaseibacillus</taxon>
    </lineage>
</organism>
<dbReference type="Proteomes" id="UP000032552">
    <property type="component" value="Unassembled WGS sequence"/>
</dbReference>
<sequence length="359" mass="38529">MTHLKKIQQALTMQAIDALLLHDRQSKRYVGALPGSGVYVVVTPTQALQFHDGRYRNEAADTSGFTNIEVPQGEYLPELVSFLSAQLCRRVALVSTGFSIPEFQTLTAQNWTLSLADSLLAESRAVKDAVEIQAITAACMVTDQVFAHLLPHIRAGVSEYELNAWLHFYALQAGASAMAFDPIVASGPRGALPHGRATDRQLKSGELITIDFGVVLNDYQSDMTRTLTIGEPQPELSAVHDAVLTAQLTAIDALKPGVQAREIDAIARGVLTAAGYGDCFTHGLGHGLGLGGDQPILNPQSQTVLQPGMVVTIEPGAYLPGIGGVRIEDDVLITDTGAQVLNQTSKDLMLLEDQEYESV</sequence>
<proteinExistence type="predicted"/>
<dbReference type="SUPFAM" id="SSF53092">
    <property type="entry name" value="Creatinase/prolidase N-terminal domain"/>
    <property type="match status" value="1"/>
</dbReference>
<keyword evidence="3" id="KW-0645">Protease</keyword>
<comment type="caution">
    <text evidence="3">The sequence shown here is derived from an EMBL/GenBank/DDBJ whole genome shotgun (WGS) entry which is preliminary data.</text>
</comment>
<feature type="domain" description="Creatinase N-terminal" evidence="2">
    <location>
        <begin position="4"/>
        <end position="126"/>
    </location>
</feature>
<evidence type="ECO:0000259" key="2">
    <source>
        <dbReference type="Pfam" id="PF01321"/>
    </source>
</evidence>